<evidence type="ECO:0000313" key="9">
    <source>
        <dbReference type="Proteomes" id="UP000320496"/>
    </source>
</evidence>
<dbReference type="PANTHER" id="PTHR30332:SF24">
    <property type="entry name" value="SECRETIN GSPD-RELATED"/>
    <property type="match status" value="1"/>
</dbReference>
<feature type="domain" description="Type II/III secretion system secretin-like" evidence="7">
    <location>
        <begin position="84"/>
        <end position="213"/>
    </location>
</feature>
<comment type="subcellular location">
    <subcellularLocation>
        <location evidence="1">Membrane</location>
    </subcellularLocation>
</comment>
<proteinExistence type="inferred from homology"/>
<dbReference type="Pfam" id="PF00263">
    <property type="entry name" value="Secretin"/>
    <property type="match status" value="1"/>
</dbReference>
<gene>
    <name evidence="8" type="ORF">Mal4_55770</name>
</gene>
<dbReference type="Proteomes" id="UP000320496">
    <property type="component" value="Chromosome"/>
</dbReference>
<feature type="chain" id="PRO_5022096345" evidence="6">
    <location>
        <begin position="20"/>
        <end position="231"/>
    </location>
</feature>
<evidence type="ECO:0000256" key="5">
    <source>
        <dbReference type="SAM" id="MobiDB-lite"/>
    </source>
</evidence>
<dbReference type="InterPro" id="IPR004846">
    <property type="entry name" value="T2SS/T3SS_dom"/>
</dbReference>
<protein>
    <submittedName>
        <fullName evidence="8">Bacterial type II and III secretion system protein</fullName>
    </submittedName>
</protein>
<evidence type="ECO:0000259" key="7">
    <source>
        <dbReference type="Pfam" id="PF00263"/>
    </source>
</evidence>
<organism evidence="8 9">
    <name type="scientific">Maioricimonas rarisocia</name>
    <dbReference type="NCBI Taxonomy" id="2528026"/>
    <lineage>
        <taxon>Bacteria</taxon>
        <taxon>Pseudomonadati</taxon>
        <taxon>Planctomycetota</taxon>
        <taxon>Planctomycetia</taxon>
        <taxon>Planctomycetales</taxon>
        <taxon>Planctomycetaceae</taxon>
        <taxon>Maioricimonas</taxon>
    </lineage>
</organism>
<keyword evidence="2 6" id="KW-0732">Signal</keyword>
<feature type="compositionally biased region" description="Low complexity" evidence="5">
    <location>
        <begin position="179"/>
        <end position="188"/>
    </location>
</feature>
<evidence type="ECO:0000256" key="6">
    <source>
        <dbReference type="SAM" id="SignalP"/>
    </source>
</evidence>
<dbReference type="EMBL" id="CP036275">
    <property type="protein sequence ID" value="QDU41212.1"/>
    <property type="molecule type" value="Genomic_DNA"/>
</dbReference>
<keyword evidence="3" id="KW-0472">Membrane</keyword>
<comment type="similarity">
    <text evidence="4">Belongs to the bacterial secretin family.</text>
</comment>
<reference evidence="8 9" key="1">
    <citation type="submission" date="2019-02" db="EMBL/GenBank/DDBJ databases">
        <title>Deep-cultivation of Planctomycetes and their phenomic and genomic characterization uncovers novel biology.</title>
        <authorList>
            <person name="Wiegand S."/>
            <person name="Jogler M."/>
            <person name="Boedeker C."/>
            <person name="Pinto D."/>
            <person name="Vollmers J."/>
            <person name="Rivas-Marin E."/>
            <person name="Kohn T."/>
            <person name="Peeters S.H."/>
            <person name="Heuer A."/>
            <person name="Rast P."/>
            <person name="Oberbeckmann S."/>
            <person name="Bunk B."/>
            <person name="Jeske O."/>
            <person name="Meyerdierks A."/>
            <person name="Storesund J.E."/>
            <person name="Kallscheuer N."/>
            <person name="Luecker S."/>
            <person name="Lage O.M."/>
            <person name="Pohl T."/>
            <person name="Merkel B.J."/>
            <person name="Hornburger P."/>
            <person name="Mueller R.-W."/>
            <person name="Bruemmer F."/>
            <person name="Labrenz M."/>
            <person name="Spormann A.M."/>
            <person name="Op den Camp H."/>
            <person name="Overmann J."/>
            <person name="Amann R."/>
            <person name="Jetten M.S.M."/>
            <person name="Mascher T."/>
            <person name="Medema M.H."/>
            <person name="Devos D.P."/>
            <person name="Kaster A.-K."/>
            <person name="Ovreas L."/>
            <person name="Rohde M."/>
            <person name="Galperin M.Y."/>
            <person name="Jogler C."/>
        </authorList>
    </citation>
    <scope>NUCLEOTIDE SEQUENCE [LARGE SCALE GENOMIC DNA]</scope>
    <source>
        <strain evidence="8 9">Mal4</strain>
    </source>
</reference>
<evidence type="ECO:0000256" key="3">
    <source>
        <dbReference type="ARBA" id="ARBA00023136"/>
    </source>
</evidence>
<feature type="region of interest" description="Disordered" evidence="5">
    <location>
        <begin position="168"/>
        <end position="188"/>
    </location>
</feature>
<dbReference type="GO" id="GO:0016020">
    <property type="term" value="C:membrane"/>
    <property type="evidence" value="ECO:0007669"/>
    <property type="project" value="UniProtKB-SubCell"/>
</dbReference>
<dbReference type="KEGG" id="mri:Mal4_55770"/>
<evidence type="ECO:0000313" key="8">
    <source>
        <dbReference type="EMBL" id="QDU41212.1"/>
    </source>
</evidence>
<dbReference type="InterPro" id="IPR050810">
    <property type="entry name" value="Bact_Secretion_Sys_Channel"/>
</dbReference>
<dbReference type="PANTHER" id="PTHR30332">
    <property type="entry name" value="PROBABLE GENERAL SECRETION PATHWAY PROTEIN D"/>
    <property type="match status" value="1"/>
</dbReference>
<dbReference type="RefSeq" id="WP_145372410.1">
    <property type="nucleotide sequence ID" value="NZ_CP036275.1"/>
</dbReference>
<accession>A0A517ZFJ3</accession>
<evidence type="ECO:0000256" key="1">
    <source>
        <dbReference type="ARBA" id="ARBA00004370"/>
    </source>
</evidence>
<evidence type="ECO:0000256" key="2">
    <source>
        <dbReference type="ARBA" id="ARBA00022729"/>
    </source>
</evidence>
<dbReference type="GO" id="GO:0015627">
    <property type="term" value="C:type II protein secretion system complex"/>
    <property type="evidence" value="ECO:0007669"/>
    <property type="project" value="TreeGrafter"/>
</dbReference>
<name>A0A517ZFJ3_9PLAN</name>
<feature type="compositionally biased region" description="Basic and acidic residues" evidence="5">
    <location>
        <begin position="31"/>
        <end position="40"/>
    </location>
</feature>
<feature type="signal peptide" evidence="6">
    <location>
        <begin position="1"/>
        <end position="19"/>
    </location>
</feature>
<keyword evidence="9" id="KW-1185">Reference proteome</keyword>
<dbReference type="AlphaFoldDB" id="A0A517ZFJ3"/>
<evidence type="ECO:0000256" key="4">
    <source>
        <dbReference type="RuleBase" id="RU004003"/>
    </source>
</evidence>
<dbReference type="GO" id="GO:0009306">
    <property type="term" value="P:protein secretion"/>
    <property type="evidence" value="ECO:0007669"/>
    <property type="project" value="InterPro"/>
</dbReference>
<feature type="region of interest" description="Disordered" evidence="5">
    <location>
        <begin position="25"/>
        <end position="45"/>
    </location>
</feature>
<sequence precursor="true">MLRIACCLLLLQFPAIVSAQQPEETLPQLSETKETAKEPDSPDAGSARIVMIEVTMLQIAGHLQVDDPGNIDVEKLQQAFRDSQEQGSFRHLTRVKLSTLEENEAIFQMGANEAVPQGTTRGFSRGGDGRPTMATSYRFEQTGTIVSTVPRVNDDGTIVVKLQFEQSRLRPTPPASGEDATTTLPATDRTTVNTTLTIPNGQTVLAGAFQSADTGNEPLETFVIVGASTRK</sequence>